<dbReference type="Proteomes" id="UP000005239">
    <property type="component" value="Unassembled WGS sequence"/>
</dbReference>
<sequence>MNKRCKSIPRVNLCTGAYTSQNNYSQKYYNDNEEEVEREDFFRAPSFAPPNHPQTTVPVRPGPEVDGRAGVAKAGAGAGVEHLLRDQPQLRDAMVEDARRRCESRARLRRTVPAAHVVHAGAVRFGRNLERQLRGNAPCGSAPFLPLP</sequence>
<dbReference type="AlphaFoldDB" id="A0A2A6C708"/>
<organism evidence="1 2">
    <name type="scientific">Pristionchus pacificus</name>
    <name type="common">Parasitic nematode worm</name>
    <dbReference type="NCBI Taxonomy" id="54126"/>
    <lineage>
        <taxon>Eukaryota</taxon>
        <taxon>Metazoa</taxon>
        <taxon>Ecdysozoa</taxon>
        <taxon>Nematoda</taxon>
        <taxon>Chromadorea</taxon>
        <taxon>Rhabditida</taxon>
        <taxon>Rhabditina</taxon>
        <taxon>Diplogasteromorpha</taxon>
        <taxon>Diplogasteroidea</taxon>
        <taxon>Neodiplogasteridae</taxon>
        <taxon>Pristionchus</taxon>
    </lineage>
</organism>
<evidence type="ECO:0000313" key="2">
    <source>
        <dbReference type="Proteomes" id="UP000005239"/>
    </source>
</evidence>
<accession>A0A8R1V0Y6</accession>
<name>A0A2A6C708_PRIPA</name>
<proteinExistence type="predicted"/>
<reference evidence="1" key="2">
    <citation type="submission" date="2022-06" db="UniProtKB">
        <authorList>
            <consortium name="EnsemblMetazoa"/>
        </authorList>
    </citation>
    <scope>IDENTIFICATION</scope>
    <source>
        <strain evidence="1">PS312</strain>
    </source>
</reference>
<dbReference type="EnsemblMetazoa" id="PPA43752.1">
    <property type="protein sequence ID" value="PPA43752.1"/>
    <property type="gene ID" value="WBGene00282121"/>
</dbReference>
<evidence type="ECO:0000313" key="1">
    <source>
        <dbReference type="EnsemblMetazoa" id="PPA43752.1"/>
    </source>
</evidence>
<protein>
    <submittedName>
        <fullName evidence="1">Uncharacterized protein</fullName>
    </submittedName>
</protein>
<reference evidence="2" key="1">
    <citation type="journal article" date="2008" name="Nat. Genet.">
        <title>The Pristionchus pacificus genome provides a unique perspective on nematode lifestyle and parasitism.</title>
        <authorList>
            <person name="Dieterich C."/>
            <person name="Clifton S.W."/>
            <person name="Schuster L.N."/>
            <person name="Chinwalla A."/>
            <person name="Delehaunty K."/>
            <person name="Dinkelacker I."/>
            <person name="Fulton L."/>
            <person name="Fulton R."/>
            <person name="Godfrey J."/>
            <person name="Minx P."/>
            <person name="Mitreva M."/>
            <person name="Roeseler W."/>
            <person name="Tian H."/>
            <person name="Witte H."/>
            <person name="Yang S.P."/>
            <person name="Wilson R.K."/>
            <person name="Sommer R.J."/>
        </authorList>
    </citation>
    <scope>NUCLEOTIDE SEQUENCE [LARGE SCALE GENOMIC DNA]</scope>
    <source>
        <strain evidence="2">PS312</strain>
    </source>
</reference>
<gene>
    <name evidence="1" type="primary">WBGene00282121</name>
</gene>
<keyword evidence="2" id="KW-1185">Reference proteome</keyword>
<accession>A0A2A6C708</accession>